<dbReference type="EMBL" id="CP043499">
    <property type="protein sequence ID" value="QFY63416.1"/>
    <property type="molecule type" value="Genomic_DNA"/>
</dbReference>
<keyword evidence="2" id="KW-1185">Reference proteome</keyword>
<dbReference type="AlphaFoldDB" id="A0A5Q0CC48"/>
<geneLocation type="plasmid" evidence="1 2">
    <name>unnamed</name>
</geneLocation>
<dbReference type="Proteomes" id="UP000326881">
    <property type="component" value="Plasmid unnamed"/>
</dbReference>
<evidence type="ECO:0000313" key="2">
    <source>
        <dbReference type="Proteomes" id="UP000326881"/>
    </source>
</evidence>
<protein>
    <submittedName>
        <fullName evidence="1">Uncharacterized protein</fullName>
    </submittedName>
</protein>
<accession>A0A5Q0CC48</accession>
<name>A0A5Q0CC48_9HYPH</name>
<evidence type="ECO:0000313" key="1">
    <source>
        <dbReference type="EMBL" id="QFY63416.1"/>
    </source>
</evidence>
<dbReference type="RefSeq" id="WP_153273380.1">
    <property type="nucleotide sequence ID" value="NZ_CP043499.1"/>
</dbReference>
<reference evidence="1 2" key="1">
    <citation type="submission" date="2019-08" db="EMBL/GenBank/DDBJ databases">
        <title>Prosopis cineraria nodule microbiome.</title>
        <authorList>
            <person name="Ali R."/>
            <person name="Chaluvadi S.R."/>
            <person name="Wang X."/>
        </authorList>
    </citation>
    <scope>NUCLEOTIDE SEQUENCE [LARGE SCALE GENOMIC DNA]</scope>
    <source>
        <strain evidence="1 2">BG7</strain>
        <plasmid evidence="1 2">unnamed</plasmid>
    </source>
</reference>
<organism evidence="1 2">
    <name type="scientific">Rhizobium grahamii</name>
    <dbReference type="NCBI Taxonomy" id="1120045"/>
    <lineage>
        <taxon>Bacteria</taxon>
        <taxon>Pseudomonadati</taxon>
        <taxon>Pseudomonadota</taxon>
        <taxon>Alphaproteobacteria</taxon>
        <taxon>Hyphomicrobiales</taxon>
        <taxon>Rhizobiaceae</taxon>
        <taxon>Rhizobium/Agrobacterium group</taxon>
        <taxon>Rhizobium</taxon>
    </lineage>
</organism>
<gene>
    <name evidence="1" type="ORF">FZ934_24445</name>
</gene>
<dbReference type="OrthoDB" id="9122506at2"/>
<sequence length="373" mass="39140">MSIRRYSKLCQVLGSVSSARGRLRGAAVALLLGVATGTHAETLFSVGSSWNLKVPPTATVGSVDVAEGLAVGLDTWDPDGNWVVPFYTAEAGDPQVRILYNPGAWTAVHAGTWRRSGNTPAVEAAILATSSDAFPDHGNVFSSTSAFSWATPASYNRVAAAMAAGAKVYVPASSFAPAAGADGHMAIRQPSGDVLETYGTIVLSDRTIVALSYEITDPNGSGDGWQRGQTASMLPSYGGAILDSEIASGIRHTMSITVPPNLLAPKFTYPAYAFDRDALTNPAPYSGSLPMGTRLALPAGVKLGDLKLSTKAGKQIAIAAQQYGFLIVDRGGEGITIRVRPAAKPLIPALHAYDRQLNRDLKAIFAHIRVVTF</sequence>
<dbReference type="KEGG" id="rgr:FZ934_24445"/>
<keyword evidence="1" id="KW-0614">Plasmid</keyword>
<proteinExistence type="predicted"/>